<dbReference type="EMBL" id="VRSV01000001">
    <property type="protein sequence ID" value="TXK13738.1"/>
    <property type="molecule type" value="Genomic_DNA"/>
</dbReference>
<keyword evidence="2" id="KW-0808">Transferase</keyword>
<dbReference type="PROSITE" id="PS00584">
    <property type="entry name" value="PFKB_KINASES_2"/>
    <property type="match status" value="1"/>
</dbReference>
<dbReference type="InterPro" id="IPR002173">
    <property type="entry name" value="Carboh/pur_kinase_PfkB_CS"/>
</dbReference>
<name>A0A5C8I3S9_9MICO</name>
<evidence type="ECO:0000256" key="1">
    <source>
        <dbReference type="ARBA" id="ARBA00010688"/>
    </source>
</evidence>
<keyword evidence="8" id="KW-1185">Reference proteome</keyword>
<dbReference type="Pfam" id="PF00294">
    <property type="entry name" value="PfkB"/>
    <property type="match status" value="1"/>
</dbReference>
<gene>
    <name evidence="7" type="ORF">FVP77_01030</name>
</gene>
<dbReference type="SUPFAM" id="SSF53613">
    <property type="entry name" value="Ribokinase-like"/>
    <property type="match status" value="1"/>
</dbReference>
<evidence type="ECO:0000256" key="4">
    <source>
        <dbReference type="ARBA" id="ARBA00022777"/>
    </source>
</evidence>
<dbReference type="InterPro" id="IPR029056">
    <property type="entry name" value="Ribokinase-like"/>
</dbReference>
<evidence type="ECO:0000256" key="5">
    <source>
        <dbReference type="ARBA" id="ARBA00022840"/>
    </source>
</evidence>
<dbReference type="PANTHER" id="PTHR43085:SF1">
    <property type="entry name" value="PSEUDOURIDINE KINASE-RELATED"/>
    <property type="match status" value="1"/>
</dbReference>
<protein>
    <submittedName>
        <fullName evidence="7">Sugar kinase</fullName>
    </submittedName>
</protein>
<comment type="caution">
    <text evidence="7">The sequence shown here is derived from an EMBL/GenBank/DDBJ whole genome shotgun (WGS) entry which is preliminary data.</text>
</comment>
<proteinExistence type="inferred from homology"/>
<sequence>MTLGETMALMRTREIGSLRHATDLALGIGGAESNVAIGLRRLGVDASWLGRVGDDPLGERVQREIRAEGVDVRCVVDADAPTGLMLKERPSASSTAVFYYRAASAGSRLSPDDLPEGWVEEADLLHVTGISALVSASARDCVAEAILRAKNAGVRVSFDVNYRSALGSPAADDELRALAARADIVFGGDDELQFLRPGHSAEAAARHLIDEGCGEVVLKRGADGATAYVDGDVVHSPGFVVDVVDTVGAGDAFVAGYLSGLLAGLDPPSRLARANACGAMLCMTPGDWESSPTLRDLARFCDPDGDPVLR</sequence>
<dbReference type="InterPro" id="IPR050306">
    <property type="entry name" value="PfkB_Carbo_kinase"/>
</dbReference>
<accession>A0A5C8I3S9</accession>
<dbReference type="GO" id="GO:0016301">
    <property type="term" value="F:kinase activity"/>
    <property type="evidence" value="ECO:0007669"/>
    <property type="project" value="UniProtKB-KW"/>
</dbReference>
<dbReference type="PANTHER" id="PTHR43085">
    <property type="entry name" value="HEXOKINASE FAMILY MEMBER"/>
    <property type="match status" value="1"/>
</dbReference>
<keyword evidence="5" id="KW-0067">ATP-binding</keyword>
<feature type="domain" description="Carbohydrate kinase PfkB" evidence="6">
    <location>
        <begin position="3"/>
        <end position="293"/>
    </location>
</feature>
<evidence type="ECO:0000313" key="7">
    <source>
        <dbReference type="EMBL" id="TXK13738.1"/>
    </source>
</evidence>
<organism evidence="7 8">
    <name type="scientific">Microbacterium hatanonis</name>
    <dbReference type="NCBI Taxonomy" id="404366"/>
    <lineage>
        <taxon>Bacteria</taxon>
        <taxon>Bacillati</taxon>
        <taxon>Actinomycetota</taxon>
        <taxon>Actinomycetes</taxon>
        <taxon>Micrococcales</taxon>
        <taxon>Microbacteriaceae</taxon>
        <taxon>Microbacterium</taxon>
    </lineage>
</organism>
<evidence type="ECO:0000313" key="8">
    <source>
        <dbReference type="Proteomes" id="UP000321034"/>
    </source>
</evidence>
<dbReference type="InterPro" id="IPR011611">
    <property type="entry name" value="PfkB_dom"/>
</dbReference>
<dbReference type="CDD" id="cd01166">
    <property type="entry name" value="KdgK"/>
    <property type="match status" value="1"/>
</dbReference>
<keyword evidence="3" id="KW-0547">Nucleotide-binding</keyword>
<evidence type="ECO:0000256" key="2">
    <source>
        <dbReference type="ARBA" id="ARBA00022679"/>
    </source>
</evidence>
<dbReference type="Gene3D" id="3.40.1190.20">
    <property type="match status" value="1"/>
</dbReference>
<keyword evidence="4 7" id="KW-0418">Kinase</keyword>
<dbReference type="GO" id="GO:0005524">
    <property type="term" value="F:ATP binding"/>
    <property type="evidence" value="ECO:0007669"/>
    <property type="project" value="UniProtKB-KW"/>
</dbReference>
<dbReference type="AlphaFoldDB" id="A0A5C8I3S9"/>
<reference evidence="7 8" key="1">
    <citation type="submission" date="2019-08" db="EMBL/GenBank/DDBJ databases">
        <authorList>
            <person name="Dong K."/>
        </authorList>
    </citation>
    <scope>NUCLEOTIDE SEQUENCE [LARGE SCALE GENOMIC DNA]</scope>
    <source>
        <strain evidence="7 8">JCM14558</strain>
    </source>
</reference>
<comment type="similarity">
    <text evidence="1">Belongs to the carbohydrate kinase PfkB family.</text>
</comment>
<dbReference type="OrthoDB" id="9808601at2"/>
<evidence type="ECO:0000259" key="6">
    <source>
        <dbReference type="Pfam" id="PF00294"/>
    </source>
</evidence>
<dbReference type="Proteomes" id="UP000321034">
    <property type="component" value="Unassembled WGS sequence"/>
</dbReference>
<evidence type="ECO:0000256" key="3">
    <source>
        <dbReference type="ARBA" id="ARBA00022741"/>
    </source>
</evidence>